<name>A0A6I4W241_9BACL</name>
<comment type="caution">
    <text evidence="1">The sequence shown here is derived from an EMBL/GenBank/DDBJ whole genome shotgun (WGS) entry which is preliminary data.</text>
</comment>
<proteinExistence type="predicted"/>
<gene>
    <name evidence="1" type="ORF">GSM42_14190</name>
</gene>
<evidence type="ECO:0000313" key="1">
    <source>
        <dbReference type="EMBL" id="MXQ54844.1"/>
    </source>
</evidence>
<dbReference type="Proteomes" id="UP000430692">
    <property type="component" value="Unassembled WGS sequence"/>
</dbReference>
<sequence length="191" mass="22325">MSKAKREHEAFLEGYKLALVISSSSKYFEEVSKLDYPRITPFDIGPDSHIFFQTAEQKQEYQRKIKGVEWGTYDFHKIVGETLGFPKKSVKYYASMRVLENEIGHYPDEERRDSVGVEWAGFFFSSHIDFVIQEIKWLFDTYKHEKAVGLPVSIWVAGFDTPDIPYGDFKRMNMIVNKLQEFRKQKATVTA</sequence>
<organism evidence="1 2">
    <name type="scientific">Shimazuella alba</name>
    <dbReference type="NCBI Taxonomy" id="2690964"/>
    <lineage>
        <taxon>Bacteria</taxon>
        <taxon>Bacillati</taxon>
        <taxon>Bacillota</taxon>
        <taxon>Bacilli</taxon>
        <taxon>Bacillales</taxon>
        <taxon>Thermoactinomycetaceae</taxon>
        <taxon>Shimazuella</taxon>
    </lineage>
</organism>
<dbReference type="AlphaFoldDB" id="A0A6I4W241"/>
<keyword evidence="2" id="KW-1185">Reference proteome</keyword>
<dbReference type="EMBL" id="WUUL01000009">
    <property type="protein sequence ID" value="MXQ54844.1"/>
    <property type="molecule type" value="Genomic_DNA"/>
</dbReference>
<protein>
    <submittedName>
        <fullName evidence="1">Uncharacterized protein</fullName>
    </submittedName>
</protein>
<evidence type="ECO:0000313" key="2">
    <source>
        <dbReference type="Proteomes" id="UP000430692"/>
    </source>
</evidence>
<reference evidence="1 2" key="1">
    <citation type="submission" date="2019-12" db="EMBL/GenBank/DDBJ databases">
        <title>Whole-genome analyses of novel actinobacteria.</title>
        <authorList>
            <person name="Sahin N."/>
            <person name="Saygin H."/>
        </authorList>
    </citation>
    <scope>NUCLEOTIDE SEQUENCE [LARGE SCALE GENOMIC DNA]</scope>
    <source>
        <strain evidence="1 2">KC615</strain>
    </source>
</reference>
<accession>A0A6I4W241</accession>
<dbReference type="RefSeq" id="WP_160802187.1">
    <property type="nucleotide sequence ID" value="NZ_WUUL01000009.1"/>
</dbReference>